<organism evidence="1 2">
    <name type="scientific">Linum trigynum</name>
    <dbReference type="NCBI Taxonomy" id="586398"/>
    <lineage>
        <taxon>Eukaryota</taxon>
        <taxon>Viridiplantae</taxon>
        <taxon>Streptophyta</taxon>
        <taxon>Embryophyta</taxon>
        <taxon>Tracheophyta</taxon>
        <taxon>Spermatophyta</taxon>
        <taxon>Magnoliopsida</taxon>
        <taxon>eudicotyledons</taxon>
        <taxon>Gunneridae</taxon>
        <taxon>Pentapetalae</taxon>
        <taxon>rosids</taxon>
        <taxon>fabids</taxon>
        <taxon>Malpighiales</taxon>
        <taxon>Linaceae</taxon>
        <taxon>Linum</taxon>
    </lineage>
</organism>
<dbReference type="Proteomes" id="UP001497516">
    <property type="component" value="Chromosome 6"/>
</dbReference>
<proteinExistence type="predicted"/>
<evidence type="ECO:0000313" key="2">
    <source>
        <dbReference type="Proteomes" id="UP001497516"/>
    </source>
</evidence>
<accession>A0AAV2F7Z2</accession>
<keyword evidence="2" id="KW-1185">Reference proteome</keyword>
<name>A0AAV2F7Z2_9ROSI</name>
<dbReference type="EMBL" id="OZ034819">
    <property type="protein sequence ID" value="CAL1393560.1"/>
    <property type="molecule type" value="Genomic_DNA"/>
</dbReference>
<reference evidence="1 2" key="1">
    <citation type="submission" date="2024-04" db="EMBL/GenBank/DDBJ databases">
        <authorList>
            <person name="Fracassetti M."/>
        </authorList>
    </citation>
    <scope>NUCLEOTIDE SEQUENCE [LARGE SCALE GENOMIC DNA]</scope>
</reference>
<gene>
    <name evidence="1" type="ORF">LTRI10_LOCUS34130</name>
</gene>
<sequence>MKVSRIMRLLNRIDGQARIGFNNMKLNPLLPSKLNTHKNSSELRHDNRACSNPAAEAAYPATFIAANNSPCCNVSVMYMCRSF</sequence>
<evidence type="ECO:0000313" key="1">
    <source>
        <dbReference type="EMBL" id="CAL1393560.1"/>
    </source>
</evidence>
<dbReference type="AlphaFoldDB" id="A0AAV2F7Z2"/>
<protein>
    <submittedName>
        <fullName evidence="1">Uncharacterized protein</fullName>
    </submittedName>
</protein>